<dbReference type="SUPFAM" id="SSF47781">
    <property type="entry name" value="RuvA domain 2-like"/>
    <property type="match status" value="1"/>
</dbReference>
<protein>
    <submittedName>
        <fullName evidence="2">Helix-hairpin-helix domain-containing protein</fullName>
    </submittedName>
</protein>
<dbReference type="Proteomes" id="UP000886796">
    <property type="component" value="Unassembled WGS sequence"/>
</dbReference>
<dbReference type="InterPro" id="IPR003583">
    <property type="entry name" value="Hlx-hairpin-Hlx_DNA-bd_motif"/>
</dbReference>
<dbReference type="Gene3D" id="1.10.150.320">
    <property type="entry name" value="Photosystem II 12 kDa extrinsic protein"/>
    <property type="match status" value="1"/>
</dbReference>
<reference evidence="2" key="1">
    <citation type="submission" date="2020-10" db="EMBL/GenBank/DDBJ databases">
        <authorList>
            <person name="Gilroy R."/>
        </authorList>
    </citation>
    <scope>NUCLEOTIDE SEQUENCE</scope>
    <source>
        <strain evidence="2">13361</strain>
    </source>
</reference>
<dbReference type="InterPro" id="IPR004509">
    <property type="entry name" value="Competence_ComEA_HhH"/>
</dbReference>
<accession>A0A9D0Z0G5</accession>
<dbReference type="GO" id="GO:0015627">
    <property type="term" value="C:type II protein secretion system complex"/>
    <property type="evidence" value="ECO:0007669"/>
    <property type="project" value="TreeGrafter"/>
</dbReference>
<dbReference type="GO" id="GO:0006281">
    <property type="term" value="P:DNA repair"/>
    <property type="evidence" value="ECO:0007669"/>
    <property type="project" value="InterPro"/>
</dbReference>
<feature type="domain" description="Helix-hairpin-helix DNA-binding motif class 1" evidence="1">
    <location>
        <begin position="64"/>
        <end position="83"/>
    </location>
</feature>
<organism evidence="2 3">
    <name type="scientific">Candidatus Faecousia excrementigallinarum</name>
    <dbReference type="NCBI Taxonomy" id="2840806"/>
    <lineage>
        <taxon>Bacteria</taxon>
        <taxon>Bacillati</taxon>
        <taxon>Bacillota</taxon>
        <taxon>Clostridia</taxon>
        <taxon>Eubacteriales</taxon>
        <taxon>Oscillospiraceae</taxon>
        <taxon>Faecousia</taxon>
    </lineage>
</organism>
<evidence type="ECO:0000313" key="3">
    <source>
        <dbReference type="Proteomes" id="UP000886796"/>
    </source>
</evidence>
<dbReference type="InterPro" id="IPR010994">
    <property type="entry name" value="RuvA_2-like"/>
</dbReference>
<dbReference type="GO" id="GO:0015628">
    <property type="term" value="P:protein secretion by the type II secretion system"/>
    <property type="evidence" value="ECO:0007669"/>
    <property type="project" value="TreeGrafter"/>
</dbReference>
<dbReference type="Pfam" id="PF12836">
    <property type="entry name" value="HHH_3"/>
    <property type="match status" value="1"/>
</dbReference>
<dbReference type="NCBIfam" id="TIGR00426">
    <property type="entry name" value="competence protein ComEA helix-hairpin-helix repeat region"/>
    <property type="match status" value="1"/>
</dbReference>
<feature type="domain" description="Helix-hairpin-helix DNA-binding motif class 1" evidence="1">
    <location>
        <begin position="34"/>
        <end position="53"/>
    </location>
</feature>
<evidence type="ECO:0000259" key="1">
    <source>
        <dbReference type="SMART" id="SM00278"/>
    </source>
</evidence>
<dbReference type="InterPro" id="IPR051675">
    <property type="entry name" value="Endo/Exo/Phosphatase_dom_1"/>
</dbReference>
<dbReference type="PANTHER" id="PTHR21180">
    <property type="entry name" value="ENDONUCLEASE/EXONUCLEASE/PHOSPHATASE FAMILY DOMAIN-CONTAINING PROTEIN 1"/>
    <property type="match status" value="1"/>
</dbReference>
<dbReference type="AlphaFoldDB" id="A0A9D0Z0G5"/>
<evidence type="ECO:0000313" key="2">
    <source>
        <dbReference type="EMBL" id="HIQ67031.1"/>
    </source>
</evidence>
<sequence length="88" mass="9255">MCTEPTQASTAASVETTGAEEVSFPLDINQADSEALQALPGIGEVLAGRIIAYRDENGPFSSPDQLMNVEGIGEKRLEAILDYITIGG</sequence>
<dbReference type="EMBL" id="DVFK01000012">
    <property type="protein sequence ID" value="HIQ67031.1"/>
    <property type="molecule type" value="Genomic_DNA"/>
</dbReference>
<reference evidence="2" key="2">
    <citation type="journal article" date="2021" name="PeerJ">
        <title>Extensive microbial diversity within the chicken gut microbiome revealed by metagenomics and culture.</title>
        <authorList>
            <person name="Gilroy R."/>
            <person name="Ravi A."/>
            <person name="Getino M."/>
            <person name="Pursley I."/>
            <person name="Horton D.L."/>
            <person name="Alikhan N.F."/>
            <person name="Baker D."/>
            <person name="Gharbi K."/>
            <person name="Hall N."/>
            <person name="Watson M."/>
            <person name="Adriaenssens E.M."/>
            <person name="Foster-Nyarko E."/>
            <person name="Jarju S."/>
            <person name="Secka A."/>
            <person name="Antonio M."/>
            <person name="Oren A."/>
            <person name="Chaudhuri R.R."/>
            <person name="La Ragione R."/>
            <person name="Hildebrand F."/>
            <person name="Pallen M.J."/>
        </authorList>
    </citation>
    <scope>NUCLEOTIDE SEQUENCE</scope>
    <source>
        <strain evidence="2">13361</strain>
    </source>
</reference>
<name>A0A9D0Z0G5_9FIRM</name>
<dbReference type="GO" id="GO:0003677">
    <property type="term" value="F:DNA binding"/>
    <property type="evidence" value="ECO:0007669"/>
    <property type="project" value="InterPro"/>
</dbReference>
<dbReference type="SMART" id="SM00278">
    <property type="entry name" value="HhH1"/>
    <property type="match status" value="2"/>
</dbReference>
<comment type="caution">
    <text evidence="2">The sequence shown here is derived from an EMBL/GenBank/DDBJ whole genome shotgun (WGS) entry which is preliminary data.</text>
</comment>
<dbReference type="PANTHER" id="PTHR21180:SF32">
    <property type="entry name" value="ENDONUCLEASE_EXONUCLEASE_PHOSPHATASE FAMILY DOMAIN-CONTAINING PROTEIN 1"/>
    <property type="match status" value="1"/>
</dbReference>
<proteinExistence type="predicted"/>
<gene>
    <name evidence="2" type="ORF">IAB74_00790</name>
</gene>